<evidence type="ECO:0000313" key="2">
    <source>
        <dbReference type="Proteomes" id="UP001178461"/>
    </source>
</evidence>
<dbReference type="Proteomes" id="UP001178461">
    <property type="component" value="Chromosome 7"/>
</dbReference>
<gene>
    <name evidence="1" type="ORF">PODLI_1B017882</name>
</gene>
<keyword evidence="2" id="KW-1185">Reference proteome</keyword>
<dbReference type="EMBL" id="OX395132">
    <property type="protein sequence ID" value="CAI5779466.1"/>
    <property type="molecule type" value="Genomic_DNA"/>
</dbReference>
<organism evidence="1 2">
    <name type="scientific">Podarcis lilfordi</name>
    <name type="common">Lilford's wall lizard</name>
    <dbReference type="NCBI Taxonomy" id="74358"/>
    <lineage>
        <taxon>Eukaryota</taxon>
        <taxon>Metazoa</taxon>
        <taxon>Chordata</taxon>
        <taxon>Craniata</taxon>
        <taxon>Vertebrata</taxon>
        <taxon>Euteleostomi</taxon>
        <taxon>Lepidosauria</taxon>
        <taxon>Squamata</taxon>
        <taxon>Bifurcata</taxon>
        <taxon>Unidentata</taxon>
        <taxon>Episquamata</taxon>
        <taxon>Laterata</taxon>
        <taxon>Lacertibaenia</taxon>
        <taxon>Lacertidae</taxon>
        <taxon>Podarcis</taxon>
    </lineage>
</organism>
<evidence type="ECO:0000313" key="1">
    <source>
        <dbReference type="EMBL" id="CAI5779466.1"/>
    </source>
</evidence>
<accession>A0AA35KJJ7</accession>
<reference evidence="1" key="1">
    <citation type="submission" date="2022-12" db="EMBL/GenBank/DDBJ databases">
        <authorList>
            <person name="Alioto T."/>
            <person name="Alioto T."/>
            <person name="Gomez Garrido J."/>
        </authorList>
    </citation>
    <scope>NUCLEOTIDE SEQUENCE</scope>
</reference>
<sequence length="113" mass="13304">MEWNKGRRKWNPGRRKEDSAIGYETLFLFLPEVCLSQHYPRLNPVPANFFFYSSLHFLRHTLYIYIYHTRTQHKLSNPPGNILHWSMMPFQVLSLSLGPIPATVPYSLIPLVC</sequence>
<dbReference type="AlphaFoldDB" id="A0AA35KJJ7"/>
<proteinExistence type="predicted"/>
<name>A0AA35KJJ7_9SAUR</name>
<protein>
    <submittedName>
        <fullName evidence="1">Uncharacterized protein</fullName>
    </submittedName>
</protein>